<evidence type="ECO:0000256" key="3">
    <source>
        <dbReference type="ARBA" id="ARBA00022918"/>
    </source>
</evidence>
<dbReference type="InterPro" id="IPR043128">
    <property type="entry name" value="Rev_trsase/Diguanyl_cyclase"/>
</dbReference>
<dbReference type="PANTHER" id="PTHR37984:SF12">
    <property type="entry name" value="RIBONUCLEASE H"/>
    <property type="match status" value="1"/>
</dbReference>
<evidence type="ECO:0000259" key="4">
    <source>
        <dbReference type="Pfam" id="PF17919"/>
    </source>
</evidence>
<proteinExistence type="predicted"/>
<protein>
    <recommendedName>
        <fullName evidence="4">Reverse transcriptase/retrotransposon-derived protein RNase H-like domain-containing protein</fullName>
    </recommendedName>
</protein>
<dbReference type="GO" id="GO:0004519">
    <property type="term" value="F:endonuclease activity"/>
    <property type="evidence" value="ECO:0007669"/>
    <property type="project" value="UniProtKB-KW"/>
</dbReference>
<name>A0A085MWG8_9BILA</name>
<dbReference type="SUPFAM" id="SSF56672">
    <property type="entry name" value="DNA/RNA polymerases"/>
    <property type="match status" value="1"/>
</dbReference>
<dbReference type="Gene3D" id="3.10.20.370">
    <property type="match status" value="1"/>
</dbReference>
<dbReference type="EMBL" id="KL367619">
    <property type="protein sequence ID" value="KFD61564.1"/>
    <property type="molecule type" value="Genomic_DNA"/>
</dbReference>
<dbReference type="Gene3D" id="3.30.70.270">
    <property type="match status" value="1"/>
</dbReference>
<organism evidence="5">
    <name type="scientific">Trichuris suis</name>
    <name type="common">pig whipworm</name>
    <dbReference type="NCBI Taxonomy" id="68888"/>
    <lineage>
        <taxon>Eukaryota</taxon>
        <taxon>Metazoa</taxon>
        <taxon>Ecdysozoa</taxon>
        <taxon>Nematoda</taxon>
        <taxon>Enoplea</taxon>
        <taxon>Dorylaimia</taxon>
        <taxon>Trichinellida</taxon>
        <taxon>Trichuridae</taxon>
        <taxon>Trichuris</taxon>
    </lineage>
</organism>
<feature type="domain" description="Reverse transcriptase/retrotransposon-derived protein RNase H-like" evidence="4">
    <location>
        <begin position="79"/>
        <end position="178"/>
    </location>
</feature>
<feature type="non-terminal residue" evidence="5">
    <location>
        <position position="337"/>
    </location>
</feature>
<evidence type="ECO:0000256" key="1">
    <source>
        <dbReference type="ARBA" id="ARBA00022722"/>
    </source>
</evidence>
<keyword evidence="1" id="KW-0540">Nuclease</keyword>
<evidence type="ECO:0000313" key="5">
    <source>
        <dbReference type="EMBL" id="KFD61564.1"/>
    </source>
</evidence>
<keyword evidence="3" id="KW-0808">Transferase</keyword>
<keyword evidence="2" id="KW-0255">Endonuclease</keyword>
<dbReference type="GO" id="GO:0003964">
    <property type="term" value="F:RNA-directed DNA polymerase activity"/>
    <property type="evidence" value="ECO:0007669"/>
    <property type="project" value="UniProtKB-KW"/>
</dbReference>
<dbReference type="CDD" id="cd09274">
    <property type="entry name" value="RNase_HI_RT_Ty3"/>
    <property type="match status" value="1"/>
</dbReference>
<evidence type="ECO:0000256" key="2">
    <source>
        <dbReference type="ARBA" id="ARBA00022759"/>
    </source>
</evidence>
<keyword evidence="3" id="KW-0695">RNA-directed DNA polymerase</keyword>
<sequence>LRAKKEKCLFGVTCVDFLGYRIGASGIHTSKSKMEAIKNAPVPRNKQELQAFLGLLNFYNTTVAEPLHRLLDKGAPWVWKKHHDKSFTGVKQLLTSESVLVPFGTSRPTILTCDASPYGIGAVLSQIQENGTEAAIAFASRTLTQTERNYAQIDREALALISVVKKFHHFLYGRPFTLVTDHKPLLGLFSPSKCTPHILSPCMLRWAILLNAYSLRLVHKPGAQLGNADALSRLSCNTTEEHIPNPPEILFIEELPSPPLSATYVAHLTQRDPQLSRVLNWVWKGWPAKSEAGFQAYFTKRNELTVHKKCLLWRNRVIIPKTGQQRVLDELHLSWNR</sequence>
<dbReference type="InterPro" id="IPR043502">
    <property type="entry name" value="DNA/RNA_pol_sf"/>
</dbReference>
<dbReference type="AlphaFoldDB" id="A0A085MWG8"/>
<reference evidence="5" key="1">
    <citation type="journal article" date="2014" name="Nat. Genet.">
        <title>Genome and transcriptome of the porcine whipworm Trichuris suis.</title>
        <authorList>
            <person name="Jex A.R."/>
            <person name="Nejsum P."/>
            <person name="Schwarz E.M."/>
            <person name="Hu L."/>
            <person name="Young N.D."/>
            <person name="Hall R.S."/>
            <person name="Korhonen P.K."/>
            <person name="Liao S."/>
            <person name="Thamsborg S."/>
            <person name="Xia J."/>
            <person name="Xu P."/>
            <person name="Wang S."/>
            <person name="Scheerlinck J.P."/>
            <person name="Hofmann A."/>
            <person name="Sternberg P.W."/>
            <person name="Wang J."/>
            <person name="Gasser R.B."/>
        </authorList>
    </citation>
    <scope>NUCLEOTIDE SEQUENCE [LARGE SCALE GENOMIC DNA]</scope>
    <source>
        <strain evidence="5">DCEP-RM93F</strain>
    </source>
</reference>
<keyword evidence="3" id="KW-0548">Nucleotidyltransferase</keyword>
<keyword evidence="2" id="KW-0378">Hydrolase</keyword>
<dbReference type="InterPro" id="IPR041577">
    <property type="entry name" value="RT_RNaseH_2"/>
</dbReference>
<dbReference type="FunFam" id="3.10.20.370:FF:000001">
    <property type="entry name" value="Retrovirus-related Pol polyprotein from transposon 17.6-like protein"/>
    <property type="match status" value="1"/>
</dbReference>
<dbReference type="Proteomes" id="UP000030758">
    <property type="component" value="Unassembled WGS sequence"/>
</dbReference>
<dbReference type="InterPro" id="IPR050951">
    <property type="entry name" value="Retrovirus_Pol_polyprotein"/>
</dbReference>
<dbReference type="Pfam" id="PF17919">
    <property type="entry name" value="RT_RNaseH_2"/>
    <property type="match status" value="1"/>
</dbReference>
<gene>
    <name evidence="5" type="ORF">M514_26252</name>
</gene>
<accession>A0A085MWG8</accession>
<dbReference type="PANTHER" id="PTHR37984">
    <property type="entry name" value="PROTEIN CBG26694"/>
    <property type="match status" value="1"/>
</dbReference>
<feature type="non-terminal residue" evidence="5">
    <location>
        <position position="1"/>
    </location>
</feature>